<dbReference type="EMBL" id="MF770613">
    <property type="protein sequence ID" value="ATG25560.1"/>
    <property type="molecule type" value="Genomic_DNA"/>
</dbReference>
<organism evidence="2">
    <name type="scientific">Lobelia spicata</name>
    <dbReference type="NCBI Taxonomy" id="1441989"/>
    <lineage>
        <taxon>Eukaryota</taxon>
        <taxon>Viridiplantae</taxon>
        <taxon>Streptophyta</taxon>
        <taxon>Embryophyta</taxon>
        <taxon>Tracheophyta</taxon>
        <taxon>Spermatophyta</taxon>
        <taxon>Magnoliopsida</taxon>
        <taxon>eudicotyledons</taxon>
        <taxon>Gunneridae</taxon>
        <taxon>Pentapetalae</taxon>
        <taxon>asterids</taxon>
        <taxon>campanulids</taxon>
        <taxon>Asterales</taxon>
        <taxon>Campanulaceae</taxon>
        <taxon>Lobelia</taxon>
    </lineage>
</organism>
<sequence>MRTFIKVSRFLRVYRKIINSVVRVGLYYVFLFRLKLKKKIQEEGFIIMIKNALVLFGISFYYRVLGTFTVPNKPAWVFRFVKKPEHSAAALTGLLSAEVERKRKSHSSGRLPSKNSGSEVDPFEALCESQPWSKSQKVRLDLLYLFLECFKKHPQKATCRRMICKVFHDWVRGYVNEFDAFVDLCLWNDWSESQADRLVKLYWVLQIFDNHPHRAEFRRIICEGFAEWVQGEENKANELESDSNSDSDD</sequence>
<keyword evidence="1" id="KW-1133">Transmembrane helix</keyword>
<protein>
    <submittedName>
        <fullName evidence="2">Uncharacterized protein</fullName>
    </submittedName>
</protein>
<reference evidence="2" key="1">
    <citation type="journal article" date="2014" name="Proc. Natl. Acad. Sci. U.S.A.">
        <title>The dynamic history of plastid genomes in the Campanulaceae sensu lato is unique among angiosperms.</title>
        <authorList>
            <person name="Knox E.B."/>
        </authorList>
    </citation>
    <scope>NUCLEOTIDE SEQUENCE</scope>
</reference>
<name>A0A291F091_9ASTR</name>
<dbReference type="RefSeq" id="YP_009435558.1">
    <property type="nucleotide sequence ID" value="NC_036080.1"/>
</dbReference>
<keyword evidence="1" id="KW-0472">Membrane</keyword>
<feature type="transmembrane region" description="Helical" evidence="1">
    <location>
        <begin position="13"/>
        <end position="32"/>
    </location>
</feature>
<proteinExistence type="predicted"/>
<evidence type="ECO:0000256" key="1">
    <source>
        <dbReference type="SAM" id="Phobius"/>
    </source>
</evidence>
<dbReference type="AlphaFoldDB" id="A0A291F091"/>
<gene>
    <name evidence="2" type="primary">ORF249</name>
    <name evidence="2" type="ORF">Lo_spi1Pt0021</name>
</gene>
<reference evidence="2" key="2">
    <citation type="submission" date="2017-08" db="EMBL/GenBank/DDBJ databases">
        <authorList>
            <person name="Knox E.B."/>
        </authorList>
    </citation>
    <scope>NUCLEOTIDE SEQUENCE</scope>
</reference>
<keyword evidence="1" id="KW-0812">Transmembrane</keyword>
<feature type="transmembrane region" description="Helical" evidence="1">
    <location>
        <begin position="44"/>
        <end position="62"/>
    </location>
</feature>
<dbReference type="GeneID" id="34727797"/>
<evidence type="ECO:0000313" key="2">
    <source>
        <dbReference type="EMBL" id="ATG25560.1"/>
    </source>
</evidence>
<keyword evidence="2" id="KW-0934">Plastid</keyword>
<accession>A0A291F091</accession>
<geneLocation type="plastid" evidence="2"/>